<dbReference type="CDD" id="cd00272">
    <property type="entry name" value="Chemokine_CC"/>
    <property type="match status" value="1"/>
</dbReference>
<feature type="signal peptide" evidence="8">
    <location>
        <begin position="1"/>
        <end position="21"/>
    </location>
</feature>
<keyword evidence="3" id="KW-0202">Cytokine</keyword>
<protein>
    <submittedName>
        <fullName evidence="10">C-C motif chemokine 2-like</fullName>
    </submittedName>
</protein>
<evidence type="ECO:0000256" key="6">
    <source>
        <dbReference type="ARBA" id="ARBA00023198"/>
    </source>
</evidence>
<evidence type="ECO:0000256" key="8">
    <source>
        <dbReference type="SAM" id="SignalP"/>
    </source>
</evidence>
<evidence type="ECO:0000256" key="1">
    <source>
        <dbReference type="ARBA" id="ARBA00004613"/>
    </source>
</evidence>
<feature type="chain" id="PRO_5025342768" evidence="8">
    <location>
        <begin position="22"/>
        <end position="138"/>
    </location>
</feature>
<evidence type="ECO:0000259" key="9">
    <source>
        <dbReference type="SMART" id="SM00199"/>
    </source>
</evidence>
<dbReference type="GO" id="GO:0008009">
    <property type="term" value="F:chemokine activity"/>
    <property type="evidence" value="ECO:0007669"/>
    <property type="project" value="InterPro"/>
</dbReference>
<feature type="region of interest" description="Disordered" evidence="7">
    <location>
        <begin position="102"/>
        <end position="138"/>
    </location>
</feature>
<dbReference type="InParanoid" id="A0A673ADM1"/>
<evidence type="ECO:0000256" key="2">
    <source>
        <dbReference type="ARBA" id="ARBA00022500"/>
    </source>
</evidence>
<dbReference type="Ensembl" id="ENSSORT00005027631.1">
    <property type="protein sequence ID" value="ENSSORP00005026848.1"/>
    <property type="gene ID" value="ENSSORG00005012865.1"/>
</dbReference>
<dbReference type="Pfam" id="PF00048">
    <property type="entry name" value="IL8"/>
    <property type="match status" value="1"/>
</dbReference>
<dbReference type="RefSeq" id="XP_030015836.1">
    <property type="nucleotide sequence ID" value="XM_030159976.1"/>
</dbReference>
<keyword evidence="2" id="KW-0145">Chemotaxis</keyword>
<accession>A0A673ADM1</accession>
<gene>
    <name evidence="10" type="primary">LOC115436951</name>
</gene>
<dbReference type="PANTHER" id="PTHR12015">
    <property type="entry name" value="SMALL INDUCIBLE CYTOKINE A"/>
    <property type="match status" value="1"/>
</dbReference>
<dbReference type="InterPro" id="IPR001811">
    <property type="entry name" value="Chemokine_IL8-like_dom"/>
</dbReference>
<proteinExistence type="predicted"/>
<dbReference type="Gene3D" id="2.40.50.40">
    <property type="match status" value="1"/>
</dbReference>
<keyword evidence="6" id="KW-0395">Inflammatory response</keyword>
<sequence length="138" mass="15280">MAHLTLFSLLLVIILVSSVASQGGIMSCCRTTSNTQTNRDRLKSYYIQFPPACHLHAVVFTTVKNVRICADPEKVWTKTSMAYLDGKNWHIQKFISKHHSFDDRGSAGRAGRPMTTGRPMNAGRPMTTGRPLTTGLTV</sequence>
<dbReference type="AlphaFoldDB" id="A0A673ADM1"/>
<dbReference type="SMART" id="SM00199">
    <property type="entry name" value="SCY"/>
    <property type="match status" value="1"/>
</dbReference>
<reference evidence="10" key="1">
    <citation type="submission" date="2019-06" db="EMBL/GenBank/DDBJ databases">
        <authorList>
            <consortium name="Wellcome Sanger Institute Data Sharing"/>
        </authorList>
    </citation>
    <scope>NUCLEOTIDE SEQUENCE [LARGE SCALE GENOMIC DNA]</scope>
</reference>
<dbReference type="GO" id="GO:0006954">
    <property type="term" value="P:inflammatory response"/>
    <property type="evidence" value="ECO:0007669"/>
    <property type="project" value="UniProtKB-KW"/>
</dbReference>
<keyword evidence="4" id="KW-0964">Secreted</keyword>
<dbReference type="GeneID" id="115436951"/>
<dbReference type="GO" id="GO:0005615">
    <property type="term" value="C:extracellular space"/>
    <property type="evidence" value="ECO:0007669"/>
    <property type="project" value="UniProtKB-KW"/>
</dbReference>
<dbReference type="InterPro" id="IPR036048">
    <property type="entry name" value="Interleukin_8-like_sf"/>
</dbReference>
<dbReference type="InterPro" id="IPR039809">
    <property type="entry name" value="Chemokine_b/g/d"/>
</dbReference>
<evidence type="ECO:0000313" key="11">
    <source>
        <dbReference type="Proteomes" id="UP000472271"/>
    </source>
</evidence>
<dbReference type="GO" id="GO:0006955">
    <property type="term" value="P:immune response"/>
    <property type="evidence" value="ECO:0007669"/>
    <property type="project" value="InterPro"/>
</dbReference>
<dbReference type="PANTHER" id="PTHR12015:SF111">
    <property type="entry name" value="C-C MOTIF CHEMOKINE 17"/>
    <property type="match status" value="1"/>
</dbReference>
<keyword evidence="11" id="KW-1185">Reference proteome</keyword>
<reference evidence="10" key="3">
    <citation type="submission" date="2025-09" db="UniProtKB">
        <authorList>
            <consortium name="Ensembl"/>
        </authorList>
    </citation>
    <scope>IDENTIFICATION</scope>
</reference>
<evidence type="ECO:0000313" key="10">
    <source>
        <dbReference type="Ensembl" id="ENSSORP00005026848.1"/>
    </source>
</evidence>
<evidence type="ECO:0000256" key="3">
    <source>
        <dbReference type="ARBA" id="ARBA00022514"/>
    </source>
</evidence>
<name>A0A673ADM1_9TELE</name>
<organism evidence="10 11">
    <name type="scientific">Sphaeramia orbicularis</name>
    <name type="common">orbiculate cardinalfish</name>
    <dbReference type="NCBI Taxonomy" id="375764"/>
    <lineage>
        <taxon>Eukaryota</taxon>
        <taxon>Metazoa</taxon>
        <taxon>Chordata</taxon>
        <taxon>Craniata</taxon>
        <taxon>Vertebrata</taxon>
        <taxon>Euteleostomi</taxon>
        <taxon>Actinopterygii</taxon>
        <taxon>Neopterygii</taxon>
        <taxon>Teleostei</taxon>
        <taxon>Neoteleostei</taxon>
        <taxon>Acanthomorphata</taxon>
        <taxon>Gobiaria</taxon>
        <taxon>Kurtiformes</taxon>
        <taxon>Apogonoidei</taxon>
        <taxon>Apogonidae</taxon>
        <taxon>Apogoninae</taxon>
        <taxon>Sphaeramia</taxon>
    </lineage>
</organism>
<feature type="domain" description="Chemokine interleukin-8-like" evidence="9">
    <location>
        <begin position="27"/>
        <end position="84"/>
    </location>
</feature>
<reference evidence="10" key="2">
    <citation type="submission" date="2025-08" db="UniProtKB">
        <authorList>
            <consortium name="Ensembl"/>
        </authorList>
    </citation>
    <scope>IDENTIFICATION</scope>
</reference>
<dbReference type="SUPFAM" id="SSF54117">
    <property type="entry name" value="Interleukin 8-like chemokines"/>
    <property type="match status" value="1"/>
</dbReference>
<keyword evidence="5 8" id="KW-0732">Signal</keyword>
<evidence type="ECO:0000256" key="7">
    <source>
        <dbReference type="SAM" id="MobiDB-lite"/>
    </source>
</evidence>
<evidence type="ECO:0000256" key="4">
    <source>
        <dbReference type="ARBA" id="ARBA00022525"/>
    </source>
</evidence>
<dbReference type="Proteomes" id="UP000472271">
    <property type="component" value="Chromosome 17"/>
</dbReference>
<comment type="subcellular location">
    <subcellularLocation>
        <location evidence="1">Secreted</location>
    </subcellularLocation>
</comment>
<evidence type="ECO:0000256" key="5">
    <source>
        <dbReference type="ARBA" id="ARBA00022729"/>
    </source>
</evidence>